<accession>A0A915E0Q3</accession>
<name>A0A915E0Q3_9BILA</name>
<dbReference type="WBParaSite" id="jg2467">
    <property type="protein sequence ID" value="jg2467"/>
    <property type="gene ID" value="jg2467"/>
</dbReference>
<organism evidence="2 3">
    <name type="scientific">Ditylenchus dipsaci</name>
    <dbReference type="NCBI Taxonomy" id="166011"/>
    <lineage>
        <taxon>Eukaryota</taxon>
        <taxon>Metazoa</taxon>
        <taxon>Ecdysozoa</taxon>
        <taxon>Nematoda</taxon>
        <taxon>Chromadorea</taxon>
        <taxon>Rhabditida</taxon>
        <taxon>Tylenchina</taxon>
        <taxon>Tylenchomorpha</taxon>
        <taxon>Sphaerularioidea</taxon>
        <taxon>Anguinidae</taxon>
        <taxon>Anguininae</taxon>
        <taxon>Ditylenchus</taxon>
    </lineage>
</organism>
<sequence length="554" mass="62933">MCCVGNKTTLSLCSALGLSNETDYGTLREAMELADIQVLTCGMKPNIHALVVLGGKQGMEEACKESDFLKVLQHSVSNSKVVATSAGDCSLEHLLVARGHSFSHDSIKLRVLYPQDNFKVIVEQSKGSHDHVPVSQPKLSDQHKELMKQELDSTALIIQGKYRFFQYFLVRDDRIVQREHAVWEMIRCRLLSNRLTASSTAKERRTILSIEQLKTYAEANSRVPEEDDDKSFVCAFASSIIDQKQVFCLTWTTQKLRRMQHLSKVIQVDATYKLNWHGFPVMVCGFSDAEQHFFATHLALVSNENTWCYERFFEAISALNYIPEIIMGDGDTTISAAAKNVWMLIKRAMCYAHVKMNLKKKLQPKVMDPVRENYFEGCRSASTGFAYCGVCKCCKIAKTRMDARYVGLPRVIEVCRYFARSWLDSDLNAISPSLYRNAYQLKQENRNILDVLAGGVRLQSYIIPSSSALNLSEEELGLMYNELQNNSFVDWSATTDPSQHSNCSSIYDLAVEQRISDGWPSYKKVSKLPKGYEHLAVTIPKTLWIRSPLRYQQH</sequence>
<dbReference type="AlphaFoldDB" id="A0A915E0Q3"/>
<feature type="domain" description="MULE transposase" evidence="1">
    <location>
        <begin position="265"/>
        <end position="357"/>
    </location>
</feature>
<dbReference type="InterPro" id="IPR018289">
    <property type="entry name" value="MULE_transposase_dom"/>
</dbReference>
<dbReference type="PANTHER" id="PTHR31669">
    <property type="entry name" value="PROTEIN FAR1-RELATED SEQUENCE 10-RELATED"/>
    <property type="match status" value="1"/>
</dbReference>
<dbReference type="Proteomes" id="UP000887574">
    <property type="component" value="Unplaced"/>
</dbReference>
<dbReference type="PANTHER" id="PTHR31669:SF251">
    <property type="entry name" value="PROTEIN FAR1-RELATED SEQUENCE"/>
    <property type="match status" value="1"/>
</dbReference>
<evidence type="ECO:0000313" key="2">
    <source>
        <dbReference type="Proteomes" id="UP000887574"/>
    </source>
</evidence>
<protein>
    <submittedName>
        <fullName evidence="3">MULE transposase domain-containing protein</fullName>
    </submittedName>
</protein>
<evidence type="ECO:0000259" key="1">
    <source>
        <dbReference type="Pfam" id="PF10551"/>
    </source>
</evidence>
<reference evidence="3" key="1">
    <citation type="submission" date="2022-11" db="UniProtKB">
        <authorList>
            <consortium name="WormBaseParasite"/>
        </authorList>
    </citation>
    <scope>IDENTIFICATION</scope>
</reference>
<proteinExistence type="predicted"/>
<dbReference type="Pfam" id="PF10551">
    <property type="entry name" value="MULE"/>
    <property type="match status" value="1"/>
</dbReference>
<dbReference type="InterPro" id="IPR031052">
    <property type="entry name" value="FHY3/FAR1"/>
</dbReference>
<keyword evidence="2" id="KW-1185">Reference proteome</keyword>
<dbReference type="GO" id="GO:0006355">
    <property type="term" value="P:regulation of DNA-templated transcription"/>
    <property type="evidence" value="ECO:0007669"/>
    <property type="project" value="InterPro"/>
</dbReference>
<evidence type="ECO:0000313" key="3">
    <source>
        <dbReference type="WBParaSite" id="jg2467"/>
    </source>
</evidence>